<dbReference type="GeneID" id="20079054"/>
<name>A0A024UMI4_9STRA</name>
<protein>
    <recommendedName>
        <fullName evidence="2">Fanconi Anaemia group E protein C-terminal domain-containing protein</fullName>
    </recommendedName>
</protein>
<dbReference type="EMBL" id="KI913954">
    <property type="protein sequence ID" value="ETW07499.1"/>
    <property type="molecule type" value="Genomic_DNA"/>
</dbReference>
<feature type="domain" description="Fanconi Anaemia group E protein C-terminal" evidence="2">
    <location>
        <begin position="183"/>
        <end position="410"/>
    </location>
</feature>
<sequence length="415" mass="44443">MAHRASTFQRTIDAIRAKHALALLSAIESDRYINRLAQIVFQLERSPSQLVNSVDDTSVIAPMTLPPPTSPVSRGKRVTSIDATESFQSLSSPKRAKRCDEDSPLEPSPTQDVVDDITDLALRMNQRATRVESSPIPAEPTKSFSVAPLVLPDQIVNMVSAIEATMSATPAGAPSDICNAILEAGTALLQLPEHASTSHLDLLCKTLPLADLLDDTVLLLITKLLDAKWTGQDAAVVIEATLVARIQTATTAIPRSLLKALQAVASALPHVAIGTILVPILTSPHANAAQCEAMTRLVRDGLGPQQVPVIITRLLEAKILQSPHDRVLLVVQQIFNVKAQLSQEVIDQVVDSLVRAVADSPATTTVSVKFASVLFTLVTKHGPLCVRHRDTLLTIASKCTSSMAKTALRAIDKLA</sequence>
<accession>A0A024UMI4</accession>
<dbReference type="GO" id="GO:0043240">
    <property type="term" value="C:Fanconi anaemia nuclear complex"/>
    <property type="evidence" value="ECO:0007669"/>
    <property type="project" value="InterPro"/>
</dbReference>
<reference evidence="3" key="1">
    <citation type="submission" date="2013-12" db="EMBL/GenBank/DDBJ databases">
        <title>The Genome Sequence of Aphanomyces invadans NJM9701.</title>
        <authorList>
            <consortium name="The Broad Institute Genomics Platform"/>
            <person name="Russ C."/>
            <person name="Tyler B."/>
            <person name="van West P."/>
            <person name="Dieguez-Uribeondo J."/>
            <person name="Young S.K."/>
            <person name="Zeng Q."/>
            <person name="Gargeya S."/>
            <person name="Fitzgerald M."/>
            <person name="Abouelleil A."/>
            <person name="Alvarado L."/>
            <person name="Chapman S.B."/>
            <person name="Gainer-Dewar J."/>
            <person name="Goldberg J."/>
            <person name="Griggs A."/>
            <person name="Gujja S."/>
            <person name="Hansen M."/>
            <person name="Howarth C."/>
            <person name="Imamovic A."/>
            <person name="Ireland A."/>
            <person name="Larimer J."/>
            <person name="McCowan C."/>
            <person name="Murphy C."/>
            <person name="Pearson M."/>
            <person name="Poon T.W."/>
            <person name="Priest M."/>
            <person name="Roberts A."/>
            <person name="Saif S."/>
            <person name="Shea T."/>
            <person name="Sykes S."/>
            <person name="Wortman J."/>
            <person name="Nusbaum C."/>
            <person name="Birren B."/>
        </authorList>
    </citation>
    <scope>NUCLEOTIDE SEQUENCE [LARGE SCALE GENOMIC DNA]</scope>
    <source>
        <strain evidence="3">NJM9701</strain>
    </source>
</reference>
<dbReference type="Gene3D" id="1.25.40.480">
    <property type="match status" value="1"/>
</dbReference>
<dbReference type="AlphaFoldDB" id="A0A024UMI4"/>
<dbReference type="GO" id="GO:0036297">
    <property type="term" value="P:interstrand cross-link repair"/>
    <property type="evidence" value="ECO:0007669"/>
    <property type="project" value="InterPro"/>
</dbReference>
<dbReference type="VEuPathDB" id="FungiDB:H310_02004"/>
<dbReference type="eggNOG" id="ENOG502SB0N">
    <property type="taxonomic scope" value="Eukaryota"/>
</dbReference>
<dbReference type="OrthoDB" id="3247158at2759"/>
<evidence type="ECO:0000313" key="3">
    <source>
        <dbReference type="EMBL" id="ETW07499.1"/>
    </source>
</evidence>
<dbReference type="InterPro" id="IPR039685">
    <property type="entry name" value="FANCE"/>
</dbReference>
<evidence type="ECO:0000259" key="2">
    <source>
        <dbReference type="Pfam" id="PF11510"/>
    </source>
</evidence>
<dbReference type="InterPro" id="IPR021025">
    <property type="entry name" value="Fanconi_anaemia_gr_E_prot_C"/>
</dbReference>
<proteinExistence type="predicted"/>
<gene>
    <name evidence="3" type="ORF">H310_02004</name>
</gene>
<dbReference type="STRING" id="157072.A0A024UMI4"/>
<feature type="region of interest" description="Disordered" evidence="1">
    <location>
        <begin position="84"/>
        <end position="112"/>
    </location>
</feature>
<evidence type="ECO:0000256" key="1">
    <source>
        <dbReference type="SAM" id="MobiDB-lite"/>
    </source>
</evidence>
<dbReference type="Pfam" id="PF11510">
    <property type="entry name" value="FA_FANCE"/>
    <property type="match status" value="1"/>
</dbReference>
<dbReference type="RefSeq" id="XP_008863592.1">
    <property type="nucleotide sequence ID" value="XM_008865370.1"/>
</dbReference>
<organism evidence="3">
    <name type="scientific">Aphanomyces invadans</name>
    <dbReference type="NCBI Taxonomy" id="157072"/>
    <lineage>
        <taxon>Eukaryota</taxon>
        <taxon>Sar</taxon>
        <taxon>Stramenopiles</taxon>
        <taxon>Oomycota</taxon>
        <taxon>Saprolegniomycetes</taxon>
        <taxon>Saprolegniales</taxon>
        <taxon>Verrucalvaceae</taxon>
        <taxon>Aphanomyces</taxon>
    </lineage>
</organism>
<dbReference type="PANTHER" id="PTHR32094">
    <property type="entry name" value="FANCONI ANEMIA GROUP E PROTEIN"/>
    <property type="match status" value="1"/>
</dbReference>
<dbReference type="PANTHER" id="PTHR32094:SF5">
    <property type="entry name" value="FANCONI ANEMIA GROUP E PROTEIN"/>
    <property type="match status" value="1"/>
</dbReference>